<dbReference type="NCBIfam" id="TIGR00912">
    <property type="entry name" value="2A0309"/>
    <property type="match status" value="1"/>
</dbReference>
<keyword evidence="10" id="KW-1185">Reference proteome</keyword>
<feature type="transmembrane region" description="Helical" evidence="8">
    <location>
        <begin position="306"/>
        <end position="325"/>
    </location>
</feature>
<dbReference type="PANTHER" id="PTHR34975:SF2">
    <property type="entry name" value="SPORE GERMINATION PROTEIN A2"/>
    <property type="match status" value="1"/>
</dbReference>
<evidence type="ECO:0000256" key="4">
    <source>
        <dbReference type="ARBA" id="ARBA00022544"/>
    </source>
</evidence>
<evidence type="ECO:0000256" key="2">
    <source>
        <dbReference type="ARBA" id="ARBA00007998"/>
    </source>
</evidence>
<dbReference type="EMBL" id="AP019400">
    <property type="protein sequence ID" value="BBI34123.1"/>
    <property type="molecule type" value="Genomic_DNA"/>
</dbReference>
<evidence type="ECO:0000256" key="8">
    <source>
        <dbReference type="SAM" id="Phobius"/>
    </source>
</evidence>
<comment type="similarity">
    <text evidence="2">Belongs to the amino acid-polyamine-organocation (APC) superfamily. Spore germination protein (SGP) (TC 2.A.3.9) family.</text>
</comment>
<evidence type="ECO:0000256" key="6">
    <source>
        <dbReference type="ARBA" id="ARBA00022989"/>
    </source>
</evidence>
<evidence type="ECO:0000256" key="1">
    <source>
        <dbReference type="ARBA" id="ARBA00004141"/>
    </source>
</evidence>
<feature type="transmembrane region" description="Helical" evidence="8">
    <location>
        <begin position="269"/>
        <end position="294"/>
    </location>
</feature>
<keyword evidence="6 8" id="KW-1133">Transmembrane helix</keyword>
<feature type="transmembrane region" description="Helical" evidence="8">
    <location>
        <begin position="84"/>
        <end position="110"/>
    </location>
</feature>
<feature type="transmembrane region" description="Helical" evidence="8">
    <location>
        <begin position="215"/>
        <end position="240"/>
    </location>
</feature>
<protein>
    <submittedName>
        <fullName evidence="9">Germination protein</fullName>
    </submittedName>
</protein>
<keyword evidence="3" id="KW-0813">Transport</keyword>
<dbReference type="RefSeq" id="WP_130610954.1">
    <property type="nucleotide sequence ID" value="NZ_AP019400.1"/>
</dbReference>
<feature type="transmembrane region" description="Helical" evidence="8">
    <location>
        <begin position="184"/>
        <end position="208"/>
    </location>
</feature>
<name>A0A3T1D7S7_9BACL</name>
<keyword evidence="5 8" id="KW-0812">Transmembrane</keyword>
<dbReference type="OrthoDB" id="2380120at2"/>
<dbReference type="PANTHER" id="PTHR34975">
    <property type="entry name" value="SPORE GERMINATION PROTEIN A2"/>
    <property type="match status" value="1"/>
</dbReference>
<dbReference type="Proteomes" id="UP000289856">
    <property type="component" value="Chromosome"/>
</dbReference>
<dbReference type="AlphaFoldDB" id="A0A3T1D7S7"/>
<evidence type="ECO:0000313" key="10">
    <source>
        <dbReference type="Proteomes" id="UP000289856"/>
    </source>
</evidence>
<feature type="transmembrane region" description="Helical" evidence="8">
    <location>
        <begin position="43"/>
        <end position="64"/>
    </location>
</feature>
<feature type="transmembrane region" description="Helical" evidence="8">
    <location>
        <begin position="122"/>
        <end position="140"/>
    </location>
</feature>
<dbReference type="GO" id="GO:0016020">
    <property type="term" value="C:membrane"/>
    <property type="evidence" value="ECO:0007669"/>
    <property type="project" value="UniProtKB-SubCell"/>
</dbReference>
<dbReference type="Gene3D" id="1.20.1740.10">
    <property type="entry name" value="Amino acid/polyamine transporter I"/>
    <property type="match status" value="1"/>
</dbReference>
<proteinExistence type="inferred from homology"/>
<comment type="subcellular location">
    <subcellularLocation>
        <location evidence="1">Membrane</location>
        <topology evidence="1">Multi-pass membrane protein</topology>
    </subcellularLocation>
</comment>
<sequence length="366" mass="42559">MRKYALNEITLMQFIFIIHGVQVGAGIISLPRELAGKAGTDGWMSFIITWVINVLVSLVIIQVFKRFPDDTAYDLLKRLFGKWLSLIFSIPLALYYIFCAWLVLIESIQYIKAWFLPQSPDYIVFLLFSIPTFMLARNGLRVVGRYSELIFYMTVWMPAILLLVLNDCHWIHFLPFLKEGIMPVFKGVGTTVFFTVGFETTFLLYPFLKNKQKAVLGIVVANSLTILAYLLVTIICFAFFSPDEITGYNQPLLSLLKVIQFRFLVRFDLIFLAIFLFMLSSTWIPYMFFAAFGVSQLLRKQDHSPYVMVLIVVFLLMVFFIHPSWNQTNEWQKWLNYYAIGIVFLLPIMLWASIQVYVRVRKGDAH</sequence>
<accession>A0A3T1D7S7</accession>
<dbReference type="InterPro" id="IPR004761">
    <property type="entry name" value="Spore_GerAB"/>
</dbReference>
<evidence type="ECO:0000313" key="9">
    <source>
        <dbReference type="EMBL" id="BBI34123.1"/>
    </source>
</evidence>
<evidence type="ECO:0000256" key="7">
    <source>
        <dbReference type="ARBA" id="ARBA00023136"/>
    </source>
</evidence>
<reference evidence="9 10" key="1">
    <citation type="submission" date="2019-01" db="EMBL/GenBank/DDBJ databases">
        <title>Complete genome sequence of Cohnella hallensis HS21 isolated from Korean fir (Abies koreana) rhizospheric soil.</title>
        <authorList>
            <person name="Jiang L."/>
            <person name="Kang S.W."/>
            <person name="Kim S."/>
            <person name="Jung J."/>
            <person name="Kim C.Y."/>
            <person name="Kim D.H."/>
            <person name="Kim S.W."/>
            <person name="Lee J."/>
        </authorList>
    </citation>
    <scope>NUCLEOTIDE SEQUENCE [LARGE SCALE GENOMIC DNA]</scope>
    <source>
        <strain evidence="9 10">HS21</strain>
    </source>
</reference>
<feature type="transmembrane region" description="Helical" evidence="8">
    <location>
        <begin position="149"/>
        <end position="172"/>
    </location>
</feature>
<feature type="transmembrane region" description="Helical" evidence="8">
    <location>
        <begin position="337"/>
        <end position="358"/>
    </location>
</feature>
<gene>
    <name evidence="9" type="primary">gerIB</name>
    <name evidence="9" type="ORF">KCTCHS21_35220</name>
</gene>
<dbReference type="KEGG" id="cohn:KCTCHS21_35220"/>
<dbReference type="Pfam" id="PF03845">
    <property type="entry name" value="Spore_permease"/>
    <property type="match status" value="1"/>
</dbReference>
<keyword evidence="7 8" id="KW-0472">Membrane</keyword>
<evidence type="ECO:0000256" key="5">
    <source>
        <dbReference type="ARBA" id="ARBA00022692"/>
    </source>
</evidence>
<feature type="transmembrane region" description="Helical" evidence="8">
    <location>
        <begin position="12"/>
        <end position="31"/>
    </location>
</feature>
<dbReference type="GO" id="GO:0009847">
    <property type="term" value="P:spore germination"/>
    <property type="evidence" value="ECO:0007669"/>
    <property type="project" value="InterPro"/>
</dbReference>
<keyword evidence="4" id="KW-0309">Germination</keyword>
<evidence type="ECO:0000256" key="3">
    <source>
        <dbReference type="ARBA" id="ARBA00022448"/>
    </source>
</evidence>
<organism evidence="9 10">
    <name type="scientific">Cohnella abietis</name>
    <dbReference type="NCBI Taxonomy" id="2507935"/>
    <lineage>
        <taxon>Bacteria</taxon>
        <taxon>Bacillati</taxon>
        <taxon>Bacillota</taxon>
        <taxon>Bacilli</taxon>
        <taxon>Bacillales</taxon>
        <taxon>Paenibacillaceae</taxon>
        <taxon>Cohnella</taxon>
    </lineage>
</organism>